<dbReference type="CDD" id="cd01650">
    <property type="entry name" value="RT_nLTR_like"/>
    <property type="match status" value="1"/>
</dbReference>
<gene>
    <name evidence="3" type="ORF">QYF61_018767</name>
</gene>
<proteinExistence type="predicted"/>
<dbReference type="Proteomes" id="UP001333110">
    <property type="component" value="Unassembled WGS sequence"/>
</dbReference>
<sequence length="493" mass="54970">MDSARERPGHGASPSSPPISPQLVLKELGDVTAGPLSIIYQRSWESGEVPAEWKLANVIPTYKKGVREDSGNYRPVSLTSVPGKIMEKIILGTTERHLKNNAIIRHSQHGFTKGKSRLTNLISFYDKVTHLVGEGKAMDIVLLGFSKAFDAVPHSILLEKLSSCGISGFMVHWVKNWLKGRAQRVVVDGTTSGWRPVTSGVPQGSILGPVLFNVLISDVDTGVACAISKFADDTKLGGAVDSLEGQGALQRDLDRLEIWAMINGMKFNKSKYRILHLRWSNAGHKYKLGAEWLEGSPAERGLGVLVAAGSIRRALAAKRANRTLGCIKHSRTSQPKELIILLYSALMWPHLEFCVQFWAPQFKKDVKVPECIQRRAPKLVKGLEDMSCKEQLRTSGLSSLENRRLRGNLMALYSFLRRGRGEGGAELFSLGSSDRTRGNGSDLHQRRFRWDIRKHFFTERVVKHWNRLPREVVDVPSLSGFKRHLDNALNNML</sequence>
<dbReference type="InterPro" id="IPR000477">
    <property type="entry name" value="RT_dom"/>
</dbReference>
<dbReference type="AlphaFoldDB" id="A0AAN7PK45"/>
<organism evidence="3 4">
    <name type="scientific">Mycteria americana</name>
    <name type="common">Wood stork</name>
    <dbReference type="NCBI Taxonomy" id="33587"/>
    <lineage>
        <taxon>Eukaryota</taxon>
        <taxon>Metazoa</taxon>
        <taxon>Chordata</taxon>
        <taxon>Craniata</taxon>
        <taxon>Vertebrata</taxon>
        <taxon>Euteleostomi</taxon>
        <taxon>Archelosauria</taxon>
        <taxon>Archosauria</taxon>
        <taxon>Dinosauria</taxon>
        <taxon>Saurischia</taxon>
        <taxon>Theropoda</taxon>
        <taxon>Coelurosauria</taxon>
        <taxon>Aves</taxon>
        <taxon>Neognathae</taxon>
        <taxon>Neoaves</taxon>
        <taxon>Aequornithes</taxon>
        <taxon>Ciconiiformes</taxon>
        <taxon>Ciconiidae</taxon>
        <taxon>Mycteria</taxon>
    </lineage>
</organism>
<dbReference type="InterPro" id="IPR043502">
    <property type="entry name" value="DNA/RNA_pol_sf"/>
</dbReference>
<evidence type="ECO:0000313" key="3">
    <source>
        <dbReference type="EMBL" id="KAK4831715.1"/>
    </source>
</evidence>
<accession>A0AAN7PK45</accession>
<evidence type="ECO:0000313" key="4">
    <source>
        <dbReference type="Proteomes" id="UP001333110"/>
    </source>
</evidence>
<dbReference type="PANTHER" id="PTHR33332">
    <property type="entry name" value="REVERSE TRANSCRIPTASE DOMAIN-CONTAINING PROTEIN"/>
    <property type="match status" value="1"/>
</dbReference>
<evidence type="ECO:0000256" key="1">
    <source>
        <dbReference type="SAM" id="MobiDB-lite"/>
    </source>
</evidence>
<dbReference type="Pfam" id="PF00078">
    <property type="entry name" value="RVT_1"/>
    <property type="match status" value="1"/>
</dbReference>
<keyword evidence="4" id="KW-1185">Reference proteome</keyword>
<comment type="caution">
    <text evidence="3">The sequence shown here is derived from an EMBL/GenBank/DDBJ whole genome shotgun (WGS) entry which is preliminary data.</text>
</comment>
<dbReference type="PROSITE" id="PS50878">
    <property type="entry name" value="RT_POL"/>
    <property type="match status" value="1"/>
</dbReference>
<feature type="region of interest" description="Disordered" evidence="1">
    <location>
        <begin position="1"/>
        <end position="21"/>
    </location>
</feature>
<feature type="domain" description="Reverse transcriptase" evidence="2">
    <location>
        <begin position="42"/>
        <end position="306"/>
    </location>
</feature>
<name>A0AAN7PK45_MYCAM</name>
<reference evidence="3 4" key="1">
    <citation type="journal article" date="2023" name="J. Hered.">
        <title>Chromosome-level genome of the wood stork (Mycteria americana) provides insight into avian chromosome evolution.</title>
        <authorList>
            <person name="Flamio R. Jr."/>
            <person name="Ramstad K.M."/>
        </authorList>
    </citation>
    <scope>NUCLEOTIDE SEQUENCE [LARGE SCALE GENOMIC DNA]</scope>
    <source>
        <strain evidence="3">JAX WOST 10</strain>
    </source>
</reference>
<dbReference type="EMBL" id="JAUNZN010000001">
    <property type="protein sequence ID" value="KAK4831715.1"/>
    <property type="molecule type" value="Genomic_DNA"/>
</dbReference>
<dbReference type="SUPFAM" id="SSF56672">
    <property type="entry name" value="DNA/RNA polymerases"/>
    <property type="match status" value="1"/>
</dbReference>
<protein>
    <recommendedName>
        <fullName evidence="2">Reverse transcriptase domain-containing protein</fullName>
    </recommendedName>
</protein>
<evidence type="ECO:0000259" key="2">
    <source>
        <dbReference type="PROSITE" id="PS50878"/>
    </source>
</evidence>